<evidence type="ECO:0000256" key="13">
    <source>
        <dbReference type="ARBA" id="ARBA00023209"/>
    </source>
</evidence>
<keyword evidence="18" id="KW-0460">Magnesium</keyword>
<dbReference type="AlphaFoldDB" id="A0A2D3WJG5"/>
<feature type="transmembrane region" description="Helical" evidence="19">
    <location>
        <begin position="59"/>
        <end position="79"/>
    </location>
</feature>
<keyword evidence="5" id="KW-0808">Transferase</keyword>
<evidence type="ECO:0000256" key="18">
    <source>
        <dbReference type="PIRSR" id="PIRSR600829-4"/>
    </source>
</evidence>
<reference evidence="20 21" key="1">
    <citation type="journal article" date="2017" name="Front. Microbiol.">
        <title>Comparative Genomic Analysis of the Class Epsilonproteobacteria and Proposed Reclassification to Epsilonbacteraeota (phyl. nov.).</title>
        <authorList>
            <person name="Waite D.W."/>
            <person name="Vanwonterghem I."/>
            <person name="Rinke C."/>
            <person name="Parks D.H."/>
            <person name="Zhang Y."/>
            <person name="Takai K."/>
            <person name="Sievert S.M."/>
            <person name="Simon J."/>
            <person name="Campbell B.J."/>
            <person name="Hanson T.E."/>
            <person name="Woyke T."/>
            <person name="Klotz M.G."/>
            <person name="Hugenholtz P."/>
        </authorList>
    </citation>
    <scope>NUCLEOTIDE SEQUENCE [LARGE SCALE GENOMIC DNA]</scope>
    <source>
        <strain evidence="20">UBA12443</strain>
    </source>
</reference>
<feature type="transmembrane region" description="Helical" evidence="19">
    <location>
        <begin position="21"/>
        <end position="53"/>
    </location>
</feature>
<dbReference type="CDD" id="cd14263">
    <property type="entry name" value="DAGK_IM_like"/>
    <property type="match status" value="1"/>
</dbReference>
<dbReference type="GO" id="GO:0016301">
    <property type="term" value="F:kinase activity"/>
    <property type="evidence" value="ECO:0007669"/>
    <property type="project" value="UniProtKB-KW"/>
</dbReference>
<dbReference type="EMBL" id="DLUI01000084">
    <property type="protein sequence ID" value="DAB38426.1"/>
    <property type="molecule type" value="Genomic_DNA"/>
</dbReference>
<evidence type="ECO:0000256" key="3">
    <source>
        <dbReference type="ARBA" id="ARBA00022475"/>
    </source>
</evidence>
<dbReference type="RefSeq" id="WP_303662994.1">
    <property type="nucleotide sequence ID" value="NZ_DLUI01000084.1"/>
</dbReference>
<evidence type="ECO:0000256" key="9">
    <source>
        <dbReference type="ARBA" id="ARBA00022840"/>
    </source>
</evidence>
<keyword evidence="11" id="KW-0443">Lipid metabolism</keyword>
<evidence type="ECO:0000256" key="19">
    <source>
        <dbReference type="SAM" id="Phobius"/>
    </source>
</evidence>
<dbReference type="PANTHER" id="PTHR34299:SF1">
    <property type="entry name" value="DIACYLGLYCEROL KINASE"/>
    <property type="match status" value="1"/>
</dbReference>
<evidence type="ECO:0000256" key="1">
    <source>
        <dbReference type="ARBA" id="ARBA00004651"/>
    </source>
</evidence>
<dbReference type="InterPro" id="IPR036945">
    <property type="entry name" value="DAGK_sf"/>
</dbReference>
<name>A0A2D3WJG5_9BACT</name>
<evidence type="ECO:0000256" key="8">
    <source>
        <dbReference type="ARBA" id="ARBA00022777"/>
    </source>
</evidence>
<dbReference type="GO" id="GO:0008654">
    <property type="term" value="P:phospholipid biosynthetic process"/>
    <property type="evidence" value="ECO:0007669"/>
    <property type="project" value="UniProtKB-KW"/>
</dbReference>
<evidence type="ECO:0000256" key="14">
    <source>
        <dbReference type="ARBA" id="ARBA00023264"/>
    </source>
</evidence>
<dbReference type="GO" id="GO:0005886">
    <property type="term" value="C:plasma membrane"/>
    <property type="evidence" value="ECO:0007669"/>
    <property type="project" value="UniProtKB-SubCell"/>
</dbReference>
<evidence type="ECO:0000256" key="15">
    <source>
        <dbReference type="PIRSR" id="PIRSR600829-1"/>
    </source>
</evidence>
<evidence type="ECO:0000256" key="17">
    <source>
        <dbReference type="PIRSR" id="PIRSR600829-3"/>
    </source>
</evidence>
<evidence type="ECO:0000256" key="11">
    <source>
        <dbReference type="ARBA" id="ARBA00023098"/>
    </source>
</evidence>
<feature type="transmembrane region" description="Helical" evidence="19">
    <location>
        <begin position="100"/>
        <end position="121"/>
    </location>
</feature>
<sequence>MKNKFLETGEHGYHPLRKFKIILSGLRFAVIYDFSVLYKIILSVLLLIPVILYKEWVDASLIILATGVMIAGELFNTAIEAVCDFMETRCNEKIRIIKDIAAAAAGITIFTWIVVLLIEFIKILPHITG</sequence>
<protein>
    <submittedName>
        <fullName evidence="20">Diacylglycerol kinase</fullName>
    </submittedName>
</protein>
<evidence type="ECO:0000256" key="6">
    <source>
        <dbReference type="ARBA" id="ARBA00022692"/>
    </source>
</evidence>
<evidence type="ECO:0000313" key="21">
    <source>
        <dbReference type="Proteomes" id="UP000228859"/>
    </source>
</evidence>
<keyword evidence="9 17" id="KW-0067">ATP-binding</keyword>
<keyword evidence="18" id="KW-0479">Metal-binding</keyword>
<comment type="subcellular location">
    <subcellularLocation>
        <location evidence="1">Cell membrane</location>
        <topology evidence="1">Multi-pass membrane protein</topology>
    </subcellularLocation>
</comment>
<evidence type="ECO:0000256" key="4">
    <source>
        <dbReference type="ARBA" id="ARBA00022516"/>
    </source>
</evidence>
<feature type="binding site" evidence="17">
    <location>
        <begin position="98"/>
        <end position="99"/>
    </location>
    <ligand>
        <name>ATP</name>
        <dbReference type="ChEBI" id="CHEBI:30616"/>
    </ligand>
</feature>
<organism evidence="20 21">
    <name type="scientific">Sulfuricurvum kujiense</name>
    <dbReference type="NCBI Taxonomy" id="148813"/>
    <lineage>
        <taxon>Bacteria</taxon>
        <taxon>Pseudomonadati</taxon>
        <taxon>Campylobacterota</taxon>
        <taxon>Epsilonproteobacteria</taxon>
        <taxon>Campylobacterales</taxon>
        <taxon>Sulfurimonadaceae</taxon>
        <taxon>Sulfuricurvum</taxon>
    </lineage>
</organism>
<evidence type="ECO:0000313" key="20">
    <source>
        <dbReference type="EMBL" id="DAB38426.1"/>
    </source>
</evidence>
<gene>
    <name evidence="20" type="ORF">CFH83_06000</name>
</gene>
<dbReference type="PANTHER" id="PTHR34299">
    <property type="entry name" value="DIACYLGLYCEROL KINASE"/>
    <property type="match status" value="1"/>
</dbReference>
<dbReference type="Proteomes" id="UP000228859">
    <property type="component" value="Unassembled WGS sequence"/>
</dbReference>
<feature type="active site" description="Proton acceptor" evidence="15">
    <location>
        <position position="73"/>
    </location>
</feature>
<dbReference type="Pfam" id="PF01219">
    <property type="entry name" value="DAGK_prokar"/>
    <property type="match status" value="1"/>
</dbReference>
<evidence type="ECO:0000256" key="5">
    <source>
        <dbReference type="ARBA" id="ARBA00022679"/>
    </source>
</evidence>
<dbReference type="InterPro" id="IPR000829">
    <property type="entry name" value="DAGK"/>
</dbReference>
<evidence type="ECO:0000256" key="10">
    <source>
        <dbReference type="ARBA" id="ARBA00022989"/>
    </source>
</evidence>
<keyword evidence="12 19" id="KW-0472">Membrane</keyword>
<feature type="binding site" evidence="17">
    <location>
        <position position="80"/>
    </location>
    <ligand>
        <name>ATP</name>
        <dbReference type="ChEBI" id="CHEBI:30616"/>
    </ligand>
</feature>
<keyword evidence="8 20" id="KW-0418">Kinase</keyword>
<comment type="cofactor">
    <cofactor evidence="18">
        <name>Mg(2+)</name>
        <dbReference type="ChEBI" id="CHEBI:18420"/>
    </cofactor>
    <text evidence="18">Mn(2+), Zn(2+), Cd(2+) and Co(2+) support activity to lesser extents.</text>
</comment>
<comment type="caution">
    <text evidence="20">The sequence shown here is derived from an EMBL/GenBank/DDBJ whole genome shotgun (WGS) entry which is preliminary data.</text>
</comment>
<evidence type="ECO:0000256" key="7">
    <source>
        <dbReference type="ARBA" id="ARBA00022741"/>
    </source>
</evidence>
<evidence type="ECO:0000256" key="2">
    <source>
        <dbReference type="ARBA" id="ARBA00005967"/>
    </source>
</evidence>
<keyword evidence="4" id="KW-0444">Lipid biosynthesis</keyword>
<keyword evidence="6 19" id="KW-0812">Transmembrane</keyword>
<keyword evidence="7 17" id="KW-0547">Nucleotide-binding</keyword>
<feature type="binding site" evidence="18">
    <location>
        <position position="80"/>
    </location>
    <ligand>
        <name>a divalent metal cation</name>
        <dbReference type="ChEBI" id="CHEBI:60240"/>
    </ligand>
</feature>
<feature type="binding site" evidence="16">
    <location>
        <position position="73"/>
    </location>
    <ligand>
        <name>substrate</name>
    </ligand>
</feature>
<keyword evidence="10 19" id="KW-1133">Transmembrane helix</keyword>
<accession>A0A2D3WJG5</accession>
<evidence type="ECO:0000256" key="12">
    <source>
        <dbReference type="ARBA" id="ARBA00023136"/>
    </source>
</evidence>
<proteinExistence type="inferred from homology"/>
<evidence type="ECO:0000256" key="16">
    <source>
        <dbReference type="PIRSR" id="PIRSR600829-2"/>
    </source>
</evidence>
<dbReference type="Gene3D" id="1.10.287.3610">
    <property type="match status" value="1"/>
</dbReference>
<comment type="similarity">
    <text evidence="2">Belongs to the bacterial diacylglycerol kinase family.</text>
</comment>
<dbReference type="GO" id="GO:0005524">
    <property type="term" value="F:ATP binding"/>
    <property type="evidence" value="ECO:0007669"/>
    <property type="project" value="UniProtKB-KW"/>
</dbReference>
<keyword evidence="3" id="KW-1003">Cell membrane</keyword>
<keyword evidence="14" id="KW-1208">Phospholipid metabolism</keyword>
<keyword evidence="13" id="KW-0594">Phospholipid biosynthesis</keyword>
<dbReference type="GO" id="GO:0046872">
    <property type="term" value="F:metal ion binding"/>
    <property type="evidence" value="ECO:0007669"/>
    <property type="project" value="UniProtKB-KW"/>
</dbReference>